<proteinExistence type="predicted"/>
<dbReference type="EMBL" id="CM055100">
    <property type="protein sequence ID" value="KAJ7545133.1"/>
    <property type="molecule type" value="Genomic_DNA"/>
</dbReference>
<organism evidence="1 2">
    <name type="scientific">Diphasiastrum complanatum</name>
    <name type="common">Issler's clubmoss</name>
    <name type="synonym">Lycopodium complanatum</name>
    <dbReference type="NCBI Taxonomy" id="34168"/>
    <lineage>
        <taxon>Eukaryota</taxon>
        <taxon>Viridiplantae</taxon>
        <taxon>Streptophyta</taxon>
        <taxon>Embryophyta</taxon>
        <taxon>Tracheophyta</taxon>
        <taxon>Lycopodiopsida</taxon>
        <taxon>Lycopodiales</taxon>
        <taxon>Lycopodiaceae</taxon>
        <taxon>Lycopodioideae</taxon>
        <taxon>Diphasiastrum</taxon>
    </lineage>
</organism>
<keyword evidence="2" id="KW-1185">Reference proteome</keyword>
<protein>
    <submittedName>
        <fullName evidence="1">Uncharacterized protein</fullName>
    </submittedName>
</protein>
<accession>A0ACC2CSZ6</accession>
<reference evidence="2" key="1">
    <citation type="journal article" date="2024" name="Proc. Natl. Acad. Sci. U.S.A.">
        <title>Extraordinary preservation of gene collinearity over three hundred million years revealed in homosporous lycophytes.</title>
        <authorList>
            <person name="Li C."/>
            <person name="Wickell D."/>
            <person name="Kuo L.Y."/>
            <person name="Chen X."/>
            <person name="Nie B."/>
            <person name="Liao X."/>
            <person name="Peng D."/>
            <person name="Ji J."/>
            <person name="Jenkins J."/>
            <person name="Williams M."/>
            <person name="Shu S."/>
            <person name="Plott C."/>
            <person name="Barry K."/>
            <person name="Rajasekar S."/>
            <person name="Grimwood J."/>
            <person name="Han X."/>
            <person name="Sun S."/>
            <person name="Hou Z."/>
            <person name="He W."/>
            <person name="Dai G."/>
            <person name="Sun C."/>
            <person name="Schmutz J."/>
            <person name="Leebens-Mack J.H."/>
            <person name="Li F.W."/>
            <person name="Wang L."/>
        </authorList>
    </citation>
    <scope>NUCLEOTIDE SEQUENCE [LARGE SCALE GENOMIC DNA]</scope>
    <source>
        <strain evidence="2">cv. PW_Plant_1</strain>
    </source>
</reference>
<comment type="caution">
    <text evidence="1">The sequence shown here is derived from an EMBL/GenBank/DDBJ whole genome shotgun (WGS) entry which is preliminary data.</text>
</comment>
<evidence type="ECO:0000313" key="1">
    <source>
        <dbReference type="EMBL" id="KAJ7545133.1"/>
    </source>
</evidence>
<sequence length="121" mass="13965">MTSKPLLHNDLVSCNKTHTASSSKLLDGDYRRACGRLYQSQVSQQLILGSGNIWWQFRGQLVSSLSLCLIFTVIQYAIIIHHMPFLFINDPYYHIIICNIVHRYALPAYGTSYEINRKNPY</sequence>
<gene>
    <name evidence="1" type="ORF">O6H91_09G108700</name>
</gene>
<evidence type="ECO:0000313" key="2">
    <source>
        <dbReference type="Proteomes" id="UP001162992"/>
    </source>
</evidence>
<dbReference type="Proteomes" id="UP001162992">
    <property type="component" value="Chromosome 9"/>
</dbReference>
<name>A0ACC2CSZ6_DIPCM</name>